<gene>
    <name evidence="2" type="ORF">DOK76_04325</name>
</gene>
<dbReference type="RefSeq" id="WP_206965237.1">
    <property type="nucleotide sequence ID" value="NZ_JAFLVX010000014.1"/>
</dbReference>
<dbReference type="CDD" id="cd03124">
    <property type="entry name" value="alpha_CA_prokaryotic_like"/>
    <property type="match status" value="1"/>
</dbReference>
<dbReference type="InterPro" id="IPR036398">
    <property type="entry name" value="CA_dom_sf"/>
</dbReference>
<evidence type="ECO:0000313" key="2">
    <source>
        <dbReference type="EMBL" id="MBO0476284.1"/>
    </source>
</evidence>
<dbReference type="PANTHER" id="PTHR18952:SF208">
    <property type="entry name" value="CARBONIC ANHYDRASE XA-RELATED"/>
    <property type="match status" value="1"/>
</dbReference>
<dbReference type="SUPFAM" id="SSF51069">
    <property type="entry name" value="Carbonic anhydrase"/>
    <property type="match status" value="1"/>
</dbReference>
<reference evidence="2 3" key="1">
    <citation type="submission" date="2021-03" db="EMBL/GenBank/DDBJ databases">
        <title>Enterococcal diversity collection.</title>
        <authorList>
            <person name="Gilmore M.S."/>
            <person name="Schwartzman J."/>
            <person name="Van Tyne D."/>
            <person name="Martin M."/>
            <person name="Earl A.M."/>
            <person name="Manson A.L."/>
            <person name="Straub T."/>
            <person name="Salamzade R."/>
            <person name="Saavedra J."/>
            <person name="Lebreton F."/>
            <person name="Prichula J."/>
            <person name="Schaufler K."/>
            <person name="Gaca A."/>
            <person name="Sgardioli B."/>
            <person name="Wagenaar J."/>
            <person name="Strong T."/>
        </authorList>
    </citation>
    <scope>NUCLEOTIDE SEQUENCE [LARGE SCALE GENOMIC DNA]</scope>
    <source>
        <strain evidence="2 3">DIV0080</strain>
    </source>
</reference>
<protein>
    <submittedName>
        <fullName evidence="2">Carbonic anhydrase family protein</fullName>
    </submittedName>
</protein>
<keyword evidence="3" id="KW-1185">Reference proteome</keyword>
<dbReference type="SMART" id="SM01057">
    <property type="entry name" value="Carb_anhydrase"/>
    <property type="match status" value="1"/>
</dbReference>
<dbReference type="Pfam" id="PF00194">
    <property type="entry name" value="Carb_anhydrase"/>
    <property type="match status" value="1"/>
</dbReference>
<dbReference type="InterPro" id="IPR001148">
    <property type="entry name" value="CA_dom"/>
</dbReference>
<proteinExistence type="predicted"/>
<dbReference type="PANTHER" id="PTHR18952">
    <property type="entry name" value="CARBONIC ANHYDRASE"/>
    <property type="match status" value="1"/>
</dbReference>
<dbReference type="InterPro" id="IPR041891">
    <property type="entry name" value="Alpha_CA_prokaryot-like"/>
</dbReference>
<sequence length="216" mass="25014">MKPETNVSQWSYENKENWIKPLPKSQSPINIVTREAEPMLAEGRIVLNYSHQLLSLFDADHCIEGKLKGLASINSRPFILSQFHFHASGEHTIDGTFFPLELHLVHESQVGMLAVIAVLFELGEANETLDDILDFMNQSGEDNHINMMDLIPDSFDYYHYLGSLTTPPLTENVEWYVLMNRMTLSKEQLKRLTSYHNHNFREPQNLNNRKVLKKLF</sequence>
<accession>A0ABS3HRE1</accession>
<dbReference type="Proteomes" id="UP000664857">
    <property type="component" value="Unassembled WGS sequence"/>
</dbReference>
<evidence type="ECO:0000313" key="3">
    <source>
        <dbReference type="Proteomes" id="UP000664857"/>
    </source>
</evidence>
<organism evidence="2 3">
    <name type="scientific">Candidatus Vagococcus giribetii</name>
    <dbReference type="NCBI Taxonomy" id="2230876"/>
    <lineage>
        <taxon>Bacteria</taxon>
        <taxon>Bacillati</taxon>
        <taxon>Bacillota</taxon>
        <taxon>Bacilli</taxon>
        <taxon>Lactobacillales</taxon>
        <taxon>Enterococcaceae</taxon>
        <taxon>Vagococcus</taxon>
    </lineage>
</organism>
<dbReference type="EMBL" id="JAFLVX010000014">
    <property type="protein sequence ID" value="MBO0476284.1"/>
    <property type="molecule type" value="Genomic_DNA"/>
</dbReference>
<comment type="caution">
    <text evidence="2">The sequence shown here is derived from an EMBL/GenBank/DDBJ whole genome shotgun (WGS) entry which is preliminary data.</text>
</comment>
<dbReference type="Gene3D" id="3.10.200.10">
    <property type="entry name" value="Alpha carbonic anhydrase"/>
    <property type="match status" value="1"/>
</dbReference>
<name>A0ABS3HRE1_9ENTE</name>
<dbReference type="InterPro" id="IPR023561">
    <property type="entry name" value="Carbonic_anhydrase_a-class"/>
</dbReference>
<evidence type="ECO:0000259" key="1">
    <source>
        <dbReference type="PROSITE" id="PS51144"/>
    </source>
</evidence>
<dbReference type="PROSITE" id="PS51144">
    <property type="entry name" value="ALPHA_CA_2"/>
    <property type="match status" value="1"/>
</dbReference>
<feature type="domain" description="Alpha-carbonic anhydrase" evidence="1">
    <location>
        <begin position="8"/>
        <end position="216"/>
    </location>
</feature>